<accession>A0A2P2N1A8</accession>
<evidence type="ECO:0000313" key="1">
    <source>
        <dbReference type="EMBL" id="MBX36221.1"/>
    </source>
</evidence>
<name>A0A2P2N1A8_RHIMU</name>
<protein>
    <submittedName>
        <fullName evidence="1">Uncharacterized protein</fullName>
    </submittedName>
</protein>
<sequence length="41" mass="4797">MVNMSLIVLCISALLLISIFVKEKRNTFMLHIVLLLFCFRI</sequence>
<reference evidence="1" key="1">
    <citation type="submission" date="2018-02" db="EMBL/GenBank/DDBJ databases">
        <title>Rhizophora mucronata_Transcriptome.</title>
        <authorList>
            <person name="Meera S.P."/>
            <person name="Sreeshan A."/>
            <person name="Augustine A."/>
        </authorList>
    </citation>
    <scope>NUCLEOTIDE SEQUENCE</scope>
    <source>
        <tissue evidence="1">Leaf</tissue>
    </source>
</reference>
<dbReference type="EMBL" id="GGEC01055737">
    <property type="protein sequence ID" value="MBX36221.1"/>
    <property type="molecule type" value="Transcribed_RNA"/>
</dbReference>
<proteinExistence type="predicted"/>
<dbReference type="AlphaFoldDB" id="A0A2P2N1A8"/>
<organism evidence="1">
    <name type="scientific">Rhizophora mucronata</name>
    <name type="common">Asiatic mangrove</name>
    <dbReference type="NCBI Taxonomy" id="61149"/>
    <lineage>
        <taxon>Eukaryota</taxon>
        <taxon>Viridiplantae</taxon>
        <taxon>Streptophyta</taxon>
        <taxon>Embryophyta</taxon>
        <taxon>Tracheophyta</taxon>
        <taxon>Spermatophyta</taxon>
        <taxon>Magnoliopsida</taxon>
        <taxon>eudicotyledons</taxon>
        <taxon>Gunneridae</taxon>
        <taxon>Pentapetalae</taxon>
        <taxon>rosids</taxon>
        <taxon>fabids</taxon>
        <taxon>Malpighiales</taxon>
        <taxon>Rhizophoraceae</taxon>
        <taxon>Rhizophora</taxon>
    </lineage>
</organism>